<keyword evidence="3" id="KW-1185">Reference proteome</keyword>
<protein>
    <recommendedName>
        <fullName evidence="4">Lipoprotein</fullName>
    </recommendedName>
</protein>
<proteinExistence type="predicted"/>
<sequence>MVKLLPLHWILLGLLFACGSAGENAKEESEEIGMAFESIDLAKVTAVSISGSENAYTFQVTISSPDLGCNQYADWWEVIDMEGNLVYRRILAHSHVNEQPFTRSGGQVQISAGTKVYIRAHMNNSGYGINIFRGSVSDGFNAFELSSDFAKNLESEQPLPSGCAF</sequence>
<dbReference type="Proteomes" id="UP000237640">
    <property type="component" value="Unassembled WGS sequence"/>
</dbReference>
<reference evidence="2 3" key="1">
    <citation type="submission" date="2018-03" db="EMBL/GenBank/DDBJ databases">
        <title>Genomic Encyclopedia of Archaeal and Bacterial Type Strains, Phase II (KMG-II): from individual species to whole genera.</title>
        <authorList>
            <person name="Goeker M."/>
        </authorList>
    </citation>
    <scope>NUCLEOTIDE SEQUENCE [LARGE SCALE GENOMIC DNA]</scope>
    <source>
        <strain evidence="2 3">DSM 25027</strain>
    </source>
</reference>
<comment type="caution">
    <text evidence="2">The sequence shown here is derived from an EMBL/GenBank/DDBJ whole genome shotgun (WGS) entry which is preliminary data.</text>
</comment>
<evidence type="ECO:0008006" key="4">
    <source>
        <dbReference type="Google" id="ProtNLM"/>
    </source>
</evidence>
<evidence type="ECO:0000313" key="3">
    <source>
        <dbReference type="Proteomes" id="UP000237640"/>
    </source>
</evidence>
<dbReference type="AlphaFoldDB" id="A0A2T0MK18"/>
<dbReference type="EMBL" id="PVYX01000001">
    <property type="protein sequence ID" value="PRX57940.1"/>
    <property type="molecule type" value="Genomic_DNA"/>
</dbReference>
<feature type="signal peptide" evidence="1">
    <location>
        <begin position="1"/>
        <end position="25"/>
    </location>
</feature>
<evidence type="ECO:0000313" key="2">
    <source>
        <dbReference type="EMBL" id="PRX57940.1"/>
    </source>
</evidence>
<dbReference type="OrthoDB" id="573055at2"/>
<evidence type="ECO:0000256" key="1">
    <source>
        <dbReference type="SAM" id="SignalP"/>
    </source>
</evidence>
<keyword evidence="1" id="KW-0732">Signal</keyword>
<gene>
    <name evidence="2" type="ORF">CLV81_1954</name>
</gene>
<accession>A0A2T0MK18</accession>
<dbReference type="RefSeq" id="WP_106144796.1">
    <property type="nucleotide sequence ID" value="NZ_PVYX01000001.1"/>
</dbReference>
<dbReference type="PROSITE" id="PS51257">
    <property type="entry name" value="PROKAR_LIPOPROTEIN"/>
    <property type="match status" value="1"/>
</dbReference>
<organism evidence="2 3">
    <name type="scientific">Flagellimonas meridianipacifica</name>
    <dbReference type="NCBI Taxonomy" id="1080225"/>
    <lineage>
        <taxon>Bacteria</taxon>
        <taxon>Pseudomonadati</taxon>
        <taxon>Bacteroidota</taxon>
        <taxon>Flavobacteriia</taxon>
        <taxon>Flavobacteriales</taxon>
        <taxon>Flavobacteriaceae</taxon>
        <taxon>Flagellimonas</taxon>
    </lineage>
</organism>
<name>A0A2T0MK18_9FLAO</name>
<feature type="chain" id="PRO_5015684399" description="Lipoprotein" evidence="1">
    <location>
        <begin position="26"/>
        <end position="165"/>
    </location>
</feature>